<dbReference type="Pfam" id="PF14009">
    <property type="entry name" value="PADRE"/>
    <property type="match status" value="1"/>
</dbReference>
<accession>A0ABC8RAJ6</accession>
<dbReference type="InterPro" id="IPR025322">
    <property type="entry name" value="PADRE_dom"/>
</dbReference>
<evidence type="ECO:0000313" key="1">
    <source>
        <dbReference type="EMBL" id="CAK9142008.1"/>
    </source>
</evidence>
<protein>
    <submittedName>
        <fullName evidence="1">Uncharacterized protein</fullName>
    </submittedName>
</protein>
<gene>
    <name evidence="1" type="ORF">ILEXP_LOCUS9640</name>
</gene>
<organism evidence="1 2">
    <name type="scientific">Ilex paraguariensis</name>
    <name type="common">yerba mate</name>
    <dbReference type="NCBI Taxonomy" id="185542"/>
    <lineage>
        <taxon>Eukaryota</taxon>
        <taxon>Viridiplantae</taxon>
        <taxon>Streptophyta</taxon>
        <taxon>Embryophyta</taxon>
        <taxon>Tracheophyta</taxon>
        <taxon>Spermatophyta</taxon>
        <taxon>Magnoliopsida</taxon>
        <taxon>eudicotyledons</taxon>
        <taxon>Gunneridae</taxon>
        <taxon>Pentapetalae</taxon>
        <taxon>asterids</taxon>
        <taxon>campanulids</taxon>
        <taxon>Aquifoliales</taxon>
        <taxon>Aquifoliaceae</taxon>
        <taxon>Ilex</taxon>
    </lineage>
</organism>
<reference evidence="1 2" key="1">
    <citation type="submission" date="2024-02" db="EMBL/GenBank/DDBJ databases">
        <authorList>
            <person name="Vignale AGUSTIN F."/>
            <person name="Sosa J E."/>
            <person name="Modenutti C."/>
        </authorList>
    </citation>
    <scope>NUCLEOTIDE SEQUENCE [LARGE SCALE GENOMIC DNA]</scope>
</reference>
<dbReference type="EMBL" id="CAUOFW020001190">
    <property type="protein sequence ID" value="CAK9142008.1"/>
    <property type="molecule type" value="Genomic_DNA"/>
</dbReference>
<sequence length="227" mass="25262">MACSRWVCINNSRSMFVKIVHRGGHVELHDRPILAAEILLRNPKCCVAHPNVFKQPWAIVAPDTTLLPGQKFYVVPIGTIRKLQRHSSTYSSSLISQEIQTSQIGKVEEGEGDSTCWLFIATNSPKLCSPCLKQTENEGEKAKMEKLNGHCLEDNCFPCLSKAINKIKTSTEDSSKDSRLISGSLGSSETRVGTRKRIKVVNTKGFPNRLACFDQSWRPSLVSISEE</sequence>
<comment type="caution">
    <text evidence="1">The sequence shown here is derived from an EMBL/GenBank/DDBJ whole genome shotgun (WGS) entry which is preliminary data.</text>
</comment>
<proteinExistence type="predicted"/>
<dbReference type="Proteomes" id="UP001642360">
    <property type="component" value="Unassembled WGS sequence"/>
</dbReference>
<dbReference type="AlphaFoldDB" id="A0ABC8RAJ6"/>
<evidence type="ECO:0000313" key="2">
    <source>
        <dbReference type="Proteomes" id="UP001642360"/>
    </source>
</evidence>
<name>A0ABC8RAJ6_9AQUA</name>
<dbReference type="PANTHER" id="PTHR33052">
    <property type="entry name" value="DUF4228 DOMAIN PROTEIN-RELATED"/>
    <property type="match status" value="1"/>
</dbReference>
<keyword evidence="2" id="KW-1185">Reference proteome</keyword>